<proteinExistence type="predicted"/>
<dbReference type="EMBL" id="GGEC01079786">
    <property type="protein sequence ID" value="MBX60270.1"/>
    <property type="molecule type" value="Transcribed_RNA"/>
</dbReference>
<sequence>MGCSSIWWYDSFWKFSLKTI</sequence>
<dbReference type="AlphaFoldDB" id="A0A2P2PZV5"/>
<name>A0A2P2PZV5_RHIMU</name>
<reference evidence="1" key="1">
    <citation type="submission" date="2018-02" db="EMBL/GenBank/DDBJ databases">
        <title>Rhizophora mucronata_Transcriptome.</title>
        <authorList>
            <person name="Meera S.P."/>
            <person name="Sreeshan A."/>
            <person name="Augustine A."/>
        </authorList>
    </citation>
    <scope>NUCLEOTIDE SEQUENCE</scope>
    <source>
        <tissue evidence="1">Leaf</tissue>
    </source>
</reference>
<evidence type="ECO:0000313" key="1">
    <source>
        <dbReference type="EMBL" id="MBX60270.1"/>
    </source>
</evidence>
<accession>A0A2P2PZV5</accession>
<protein>
    <submittedName>
        <fullName evidence="1">Uncharacterized protein</fullName>
    </submittedName>
</protein>
<organism evidence="1">
    <name type="scientific">Rhizophora mucronata</name>
    <name type="common">Asiatic mangrove</name>
    <dbReference type="NCBI Taxonomy" id="61149"/>
    <lineage>
        <taxon>Eukaryota</taxon>
        <taxon>Viridiplantae</taxon>
        <taxon>Streptophyta</taxon>
        <taxon>Embryophyta</taxon>
        <taxon>Tracheophyta</taxon>
        <taxon>Spermatophyta</taxon>
        <taxon>Magnoliopsida</taxon>
        <taxon>eudicotyledons</taxon>
        <taxon>Gunneridae</taxon>
        <taxon>Pentapetalae</taxon>
        <taxon>rosids</taxon>
        <taxon>fabids</taxon>
        <taxon>Malpighiales</taxon>
        <taxon>Rhizophoraceae</taxon>
        <taxon>Rhizophora</taxon>
    </lineage>
</organism>